<keyword evidence="13" id="KW-0407">Ion channel</keyword>
<keyword evidence="7" id="KW-0106">Calcium</keyword>
<feature type="domain" description="Ion transport" evidence="16">
    <location>
        <begin position="171"/>
        <end position="454"/>
    </location>
</feature>
<dbReference type="Pfam" id="PF08763">
    <property type="entry name" value="Ca_chan_IQ"/>
    <property type="match status" value="1"/>
</dbReference>
<dbReference type="SUPFAM" id="SSF81324">
    <property type="entry name" value="Voltage-gated potassium channels"/>
    <property type="match status" value="2"/>
</dbReference>
<evidence type="ECO:0000256" key="15">
    <source>
        <dbReference type="SAM" id="Phobius"/>
    </source>
</evidence>
<dbReference type="InterPro" id="IPR027359">
    <property type="entry name" value="Volt_channel_dom_sf"/>
</dbReference>
<dbReference type="Pfam" id="PF16905">
    <property type="entry name" value="GPHH"/>
    <property type="match status" value="1"/>
</dbReference>
<feature type="transmembrane region" description="Helical" evidence="15">
    <location>
        <begin position="557"/>
        <end position="575"/>
    </location>
</feature>
<evidence type="ECO:0000256" key="6">
    <source>
        <dbReference type="ARBA" id="ARBA00022737"/>
    </source>
</evidence>
<dbReference type="InterPro" id="IPR031649">
    <property type="entry name" value="GPHH_dom"/>
</dbReference>
<feature type="compositionally biased region" description="Acidic residues" evidence="14">
    <location>
        <begin position="102"/>
        <end position="113"/>
    </location>
</feature>
<keyword evidence="2" id="KW-0813">Transport</keyword>
<evidence type="ECO:0000256" key="10">
    <source>
        <dbReference type="ARBA" id="ARBA00023065"/>
    </source>
</evidence>
<proteinExistence type="predicted"/>
<dbReference type="Gene3D" id="1.10.287.70">
    <property type="match status" value="2"/>
</dbReference>
<reference evidence="19" key="1">
    <citation type="submission" date="2023-01" db="EMBL/GenBank/DDBJ databases">
        <title>Genome assembly of the deep-sea coral Lophelia pertusa.</title>
        <authorList>
            <person name="Herrera S."/>
            <person name="Cordes E."/>
        </authorList>
    </citation>
    <scope>NUCLEOTIDE SEQUENCE</scope>
    <source>
        <strain evidence="19">USNM1676648</strain>
        <tissue evidence="19">Polyp</tissue>
    </source>
</reference>
<evidence type="ECO:0000256" key="14">
    <source>
        <dbReference type="SAM" id="MobiDB-lite"/>
    </source>
</evidence>
<evidence type="ECO:0000259" key="18">
    <source>
        <dbReference type="Pfam" id="PF16905"/>
    </source>
</evidence>
<evidence type="ECO:0000313" key="19">
    <source>
        <dbReference type="EMBL" id="KAJ7334441.1"/>
    </source>
</evidence>
<evidence type="ECO:0000256" key="7">
    <source>
        <dbReference type="ARBA" id="ARBA00022837"/>
    </source>
</evidence>
<dbReference type="InterPro" id="IPR005821">
    <property type="entry name" value="Ion_trans_dom"/>
</dbReference>
<dbReference type="EMBL" id="MU827784">
    <property type="protein sequence ID" value="KAJ7334441.1"/>
    <property type="molecule type" value="Genomic_DNA"/>
</dbReference>
<evidence type="ECO:0000256" key="5">
    <source>
        <dbReference type="ARBA" id="ARBA00022692"/>
    </source>
</evidence>
<evidence type="ECO:0000313" key="20">
    <source>
        <dbReference type="Proteomes" id="UP001163046"/>
    </source>
</evidence>
<dbReference type="AlphaFoldDB" id="A0A9W9YGK1"/>
<name>A0A9W9YGK1_9CNID</name>
<feature type="transmembrane region" description="Helical" evidence="15">
    <location>
        <begin position="307"/>
        <end position="326"/>
    </location>
</feature>
<keyword evidence="4" id="KW-0107">Calcium channel</keyword>
<dbReference type="GO" id="GO:0098703">
    <property type="term" value="P:calcium ion import across plasma membrane"/>
    <property type="evidence" value="ECO:0007669"/>
    <property type="project" value="TreeGrafter"/>
</dbReference>
<evidence type="ECO:0000256" key="1">
    <source>
        <dbReference type="ARBA" id="ARBA00004141"/>
    </source>
</evidence>
<dbReference type="FunFam" id="1.20.120.350:FF:000011">
    <property type="entry name" value="Voltage-dependent N-type calcium channel subunit alpha"/>
    <property type="match status" value="1"/>
</dbReference>
<keyword evidence="10" id="KW-0406">Ion transport</keyword>
<dbReference type="PANTHER" id="PTHR45628:SF7">
    <property type="entry name" value="VOLTAGE-DEPENDENT CALCIUM CHANNEL TYPE A SUBUNIT ALPHA-1"/>
    <property type="match status" value="1"/>
</dbReference>
<keyword evidence="12" id="KW-0325">Glycoprotein</keyword>
<feature type="region of interest" description="Disordered" evidence="14">
    <location>
        <begin position="1"/>
        <end position="40"/>
    </location>
</feature>
<evidence type="ECO:0000256" key="13">
    <source>
        <dbReference type="ARBA" id="ARBA00023303"/>
    </source>
</evidence>
<dbReference type="FunFam" id="1.10.238.10:FF:000063">
    <property type="entry name" value="Voltage-dependent N-type calcium channel subunit alpha"/>
    <property type="match status" value="1"/>
</dbReference>
<feature type="domain" description="Voltage-dependent calcium channel alpha-1 subunit IQ" evidence="17">
    <location>
        <begin position="757"/>
        <end position="832"/>
    </location>
</feature>
<feature type="domain" description="Voltage-dependent L-type calcium channel IQ-associated" evidence="18">
    <location>
        <begin position="693"/>
        <end position="746"/>
    </location>
</feature>
<keyword evidence="5 15" id="KW-0812">Transmembrane</keyword>
<feature type="compositionally biased region" description="Basic residues" evidence="14">
    <location>
        <begin position="1"/>
        <end position="12"/>
    </location>
</feature>
<evidence type="ECO:0000259" key="17">
    <source>
        <dbReference type="Pfam" id="PF08763"/>
    </source>
</evidence>
<keyword evidence="8" id="KW-0851">Voltage-gated channel</keyword>
<feature type="transmembrane region" description="Helical" evidence="15">
    <location>
        <begin position="171"/>
        <end position="189"/>
    </location>
</feature>
<feature type="transmembrane region" description="Helical" evidence="15">
    <location>
        <begin position="209"/>
        <end position="229"/>
    </location>
</feature>
<evidence type="ECO:0000256" key="4">
    <source>
        <dbReference type="ARBA" id="ARBA00022673"/>
    </source>
</evidence>
<keyword evidence="3" id="KW-0109">Calcium transport</keyword>
<dbReference type="PANTHER" id="PTHR45628">
    <property type="entry name" value="VOLTAGE-DEPENDENT CALCIUM CHANNEL TYPE A SUBUNIT ALPHA-1"/>
    <property type="match status" value="1"/>
</dbReference>
<gene>
    <name evidence="19" type="ORF">OS493_014756</name>
</gene>
<protein>
    <recommendedName>
        <fullName evidence="21">EF-hand domain-containing protein</fullName>
    </recommendedName>
</protein>
<feature type="region of interest" description="Disordered" evidence="14">
    <location>
        <begin position="57"/>
        <end position="119"/>
    </location>
</feature>
<dbReference type="GO" id="GO:0008331">
    <property type="term" value="F:high voltage-gated calcium channel activity"/>
    <property type="evidence" value="ECO:0007669"/>
    <property type="project" value="TreeGrafter"/>
</dbReference>
<comment type="caution">
    <text evidence="19">The sequence shown here is derived from an EMBL/GenBank/DDBJ whole genome shotgun (WGS) entry which is preliminary data.</text>
</comment>
<feature type="transmembrane region" description="Helical" evidence="15">
    <location>
        <begin position="649"/>
        <end position="673"/>
    </location>
</feature>
<evidence type="ECO:0000256" key="3">
    <source>
        <dbReference type="ARBA" id="ARBA00022568"/>
    </source>
</evidence>
<evidence type="ECO:0000256" key="11">
    <source>
        <dbReference type="ARBA" id="ARBA00023136"/>
    </source>
</evidence>
<dbReference type="Gene3D" id="1.20.120.350">
    <property type="entry name" value="Voltage-gated potassium channels. Chain C"/>
    <property type="match status" value="1"/>
</dbReference>
<evidence type="ECO:0000256" key="12">
    <source>
        <dbReference type="ARBA" id="ARBA00023180"/>
    </source>
</evidence>
<sequence length="944" mass="109373">MAFNHMVRKRNGHATPAEADPPITTCTSIENGEAGVSMSSSLRRKIKTYIRNSSYYEKTEDRNGTDAAEPGETPGTRIEGDDRTRRIRRRRRGRNEANGDTEREEEDDEDEDDHPVTRKNIMKMLKTGGRFGHRRRPSRKKKPIIKTNTMFIFSPENSFRRLCHRIVNLRHFDNFMLVIIMLSSITIAIEDPLADGSELNTILMYFDYVFTAIFALEVVIKVVDVGIFLHEGAYFRDWWNLIDALVVSFNMASLILIQTNASGNERSIIKALRVFRVLRPFKGVHKIKKLQAVFRCMWFSVKNVANILMITVLFLFIFAVMGVQLFKGKFQFCNDESKLTQEECKGQYFVFQYDEISDRETVFEVKNRTWDTKPLNFDNVFKAMLTLYTSSTGEGWPSAMQTTMATTKVDQGPIQNYSPGYALYYISFVVVFSFFFLNIFVALIILTFQQEGEREIASCELDRNQRDCIQFALTAKPAQRYMPADHDSLQYKIWILVMSKPFDTFILVLIALNTGVLMSQHYKQGQEFTDILMYMNIAFTVLYMIEAALKFFALRLALPYVTLLIMLMFFMYAVIGMQLFGKIAIDTIPPTEINSDNHFRNLPEALQVLFRSATGEDWHKIMMACYDNAECDKSVDVTKYGKCGTTVGAILYFCSFIFLCMFLMLNLFVAVIMDNFEYLTRDESILGPHHLDEFVRVWSEFDPGASGCIHHSEIYKVMCSMSPPVGFGKKCPKIVGYKRLIKMNMPLNEDNTVSFSTTLFALIRTSLNIKLRGNMNANDTELRRMIKRVWPKTSPKVLNSLIPKQLELSCQQMTIGKIHCAKLIHENYKYLKRKGTQTERVEREEDRSTENTKRGLFSKLVGSLRRNRRANTGREDIELGNMERRRNRANTSDARLTMARIVQREQVIQRQFRIKRKEFPAKSGHRLDHRYSVIYVYVFYPGFD</sequence>
<accession>A0A9W9YGK1</accession>
<evidence type="ECO:0000259" key="16">
    <source>
        <dbReference type="Pfam" id="PF00520"/>
    </source>
</evidence>
<dbReference type="GO" id="GO:0005891">
    <property type="term" value="C:voltage-gated calcium channel complex"/>
    <property type="evidence" value="ECO:0007669"/>
    <property type="project" value="TreeGrafter"/>
</dbReference>
<feature type="transmembrane region" description="Helical" evidence="15">
    <location>
        <begin position="531"/>
        <end position="551"/>
    </location>
</feature>
<feature type="transmembrane region" description="Helical" evidence="15">
    <location>
        <begin position="422"/>
        <end position="448"/>
    </location>
</feature>
<evidence type="ECO:0000256" key="9">
    <source>
        <dbReference type="ARBA" id="ARBA00022989"/>
    </source>
</evidence>
<evidence type="ECO:0000256" key="2">
    <source>
        <dbReference type="ARBA" id="ARBA00022448"/>
    </source>
</evidence>
<feature type="transmembrane region" description="Helical" evidence="15">
    <location>
        <begin position="493"/>
        <end position="519"/>
    </location>
</feature>
<keyword evidence="6" id="KW-0677">Repeat</keyword>
<keyword evidence="11 15" id="KW-0472">Membrane</keyword>
<keyword evidence="9 15" id="KW-1133">Transmembrane helix</keyword>
<dbReference type="OrthoDB" id="431720at2759"/>
<dbReference type="Proteomes" id="UP001163046">
    <property type="component" value="Unassembled WGS sequence"/>
</dbReference>
<evidence type="ECO:0008006" key="21">
    <source>
        <dbReference type="Google" id="ProtNLM"/>
    </source>
</evidence>
<dbReference type="InterPro" id="IPR014873">
    <property type="entry name" value="VDCC_a1su_IQ"/>
</dbReference>
<dbReference type="InterPro" id="IPR050599">
    <property type="entry name" value="VDCC_alpha-1_subunit"/>
</dbReference>
<comment type="subcellular location">
    <subcellularLocation>
        <location evidence="1">Membrane</location>
        <topology evidence="1">Multi-pass membrane protein</topology>
    </subcellularLocation>
</comment>
<evidence type="ECO:0000256" key="8">
    <source>
        <dbReference type="ARBA" id="ARBA00022882"/>
    </source>
</evidence>
<dbReference type="Gene3D" id="6.10.250.2180">
    <property type="match status" value="1"/>
</dbReference>
<keyword evidence="20" id="KW-1185">Reference proteome</keyword>
<dbReference type="Pfam" id="PF00520">
    <property type="entry name" value="Ion_trans"/>
    <property type="match status" value="2"/>
</dbReference>
<feature type="domain" description="Ion transport" evidence="16">
    <location>
        <begin position="557"/>
        <end position="683"/>
    </location>
</feature>
<dbReference type="FunFam" id="1.10.287.70:FF:000117">
    <property type="entry name" value="Voltage-gated Ca2+ channel, alpha subunit"/>
    <property type="match status" value="1"/>
</dbReference>
<organism evidence="19 20">
    <name type="scientific">Desmophyllum pertusum</name>
    <dbReference type="NCBI Taxonomy" id="174260"/>
    <lineage>
        <taxon>Eukaryota</taxon>
        <taxon>Metazoa</taxon>
        <taxon>Cnidaria</taxon>
        <taxon>Anthozoa</taxon>
        <taxon>Hexacorallia</taxon>
        <taxon>Scleractinia</taxon>
        <taxon>Caryophylliina</taxon>
        <taxon>Caryophylliidae</taxon>
        <taxon>Desmophyllum</taxon>
    </lineage>
</organism>